<feature type="zinc finger region" description="C3H1-type" evidence="5">
    <location>
        <begin position="159"/>
        <end position="189"/>
    </location>
</feature>
<sequence length="840" mass="90494">MASFASTSTSPGSLRGTPPRVTPRMHHHSVFRYSPGASRSLNQGDKPGKPGKLAQGSVASTPSLGNYGGAGKQTGNQPGSAIVASQMFKTKLCIDNQTKGCTRGADCPYAHSVGEMRSLPDLRKTKMCSLVLAGKGCKNKACRFAHSEDELRYTCNFSEFKTRICRFAQEQGGRGCLYGVRCPYAHSPSELRRLESPTIPPTEILVHDRKSHVPFVSKASHSKLGQPTPQPPSSPLMKRPETAHDTKKKMSESLENEMQGRHGCWPLPQSGNRRKQDNCGRAAGEGDEASTVSLAKRIHLAKKTETKDGVTQAAEGVHLLTTETHVEPYKAQAREHEERFPASENDNGGPLSASRGTEGGSRIPRSLTRGRRAVAAKTENVSTELQGKGFPCFTAEPRTAGFSENPSAVLRDHSSAEEAPPSVQGAPMRIMSPNEAPLLVQSQQQQLFTAPPIMATHSLVSPAERETGYDPCTLLRNNGTLGTTSLGSNLSPNAFCSSDMDTSGQATKQSFSLEASTSSFEPVSMASAALITPTPPCWAQSRDTPSGNTGFVTEDMLFRMSPQKASMDEGAFDSAFKSSLHLVASAAVADKRKPPVKSQTPAPLQPPPGFEHIRLEKKADPCGSKLQDMMAESIAKNVLSSSFCANEEDQHENILLQLRRQLLLQCWGKAEEDSLFLQRNVPPSPPSEVEQNGEGNFKRVPAALAPSLESLSRPALATQPPADWSAWESELQAAQPAKHFGGIGSQRGIRVSDLMAPGGFRQVFTSEEAPHKPFFGIQGSPESLLAGLVAVREVDSSLLDADAAAHHDRQIDTAMHEGSSRLEHQGNPMSLKAWESDVMQ</sequence>
<proteinExistence type="predicted"/>
<dbReference type="GeneID" id="40312656"/>
<dbReference type="SMART" id="SM00356">
    <property type="entry name" value="ZnF_C3H1"/>
    <property type="match status" value="3"/>
</dbReference>
<keyword evidence="9" id="KW-1185">Reference proteome</keyword>
<dbReference type="AlphaFoldDB" id="A0A2A9MCW4"/>
<evidence type="ECO:0000256" key="2">
    <source>
        <dbReference type="ARBA" id="ARBA00022737"/>
    </source>
</evidence>
<feature type="region of interest" description="Disordered" evidence="6">
    <location>
        <begin position="330"/>
        <end position="380"/>
    </location>
</feature>
<dbReference type="GO" id="GO:0003729">
    <property type="term" value="F:mRNA binding"/>
    <property type="evidence" value="ECO:0007669"/>
    <property type="project" value="InterPro"/>
</dbReference>
<feature type="region of interest" description="Disordered" evidence="6">
    <location>
        <begin position="1"/>
        <end position="78"/>
    </location>
</feature>
<feature type="region of interest" description="Disordered" evidence="6">
    <location>
        <begin position="819"/>
        <end position="840"/>
    </location>
</feature>
<dbReference type="PANTHER" id="PTHR12547">
    <property type="entry name" value="CCCH ZINC FINGER/TIS11-RELATED"/>
    <property type="match status" value="1"/>
</dbReference>
<keyword evidence="3 5" id="KW-0863">Zinc-finger</keyword>
<reference evidence="8 9" key="1">
    <citation type="submission" date="2017-09" db="EMBL/GenBank/DDBJ databases">
        <title>Genome sequencing of Besnoitia besnoiti strain Bb-Ger1.</title>
        <authorList>
            <person name="Schares G."/>
            <person name="Venepally P."/>
            <person name="Lorenzi H.A."/>
        </authorList>
    </citation>
    <scope>NUCLEOTIDE SEQUENCE [LARGE SCALE GENOMIC DNA]</scope>
    <source>
        <strain evidence="8 9">Bb-Ger1</strain>
    </source>
</reference>
<dbReference type="PROSITE" id="PS50103">
    <property type="entry name" value="ZF_C3H1"/>
    <property type="match status" value="3"/>
</dbReference>
<evidence type="ECO:0000256" key="3">
    <source>
        <dbReference type="ARBA" id="ARBA00022771"/>
    </source>
</evidence>
<dbReference type="GO" id="GO:0008270">
    <property type="term" value="F:zinc ion binding"/>
    <property type="evidence" value="ECO:0007669"/>
    <property type="project" value="UniProtKB-KW"/>
</dbReference>
<evidence type="ECO:0000256" key="6">
    <source>
        <dbReference type="SAM" id="MobiDB-lite"/>
    </source>
</evidence>
<feature type="compositionally biased region" description="Basic and acidic residues" evidence="6">
    <location>
        <begin position="330"/>
        <end position="341"/>
    </location>
</feature>
<evidence type="ECO:0000256" key="1">
    <source>
        <dbReference type="ARBA" id="ARBA00022723"/>
    </source>
</evidence>
<feature type="compositionally biased region" description="Polar residues" evidence="6">
    <location>
        <begin position="1"/>
        <end position="12"/>
    </location>
</feature>
<evidence type="ECO:0000259" key="7">
    <source>
        <dbReference type="PROSITE" id="PS50103"/>
    </source>
</evidence>
<keyword evidence="4 5" id="KW-0862">Zinc</keyword>
<feature type="domain" description="C3H1-type" evidence="7">
    <location>
        <begin position="122"/>
        <end position="149"/>
    </location>
</feature>
<dbReference type="Gene3D" id="3.30.1370.210">
    <property type="match status" value="1"/>
</dbReference>
<protein>
    <submittedName>
        <fullName evidence="8">Zinc finger (CCCH type) motif-containing protein</fullName>
    </submittedName>
</protein>
<feature type="region of interest" description="Disordered" evidence="6">
    <location>
        <begin position="591"/>
        <end position="611"/>
    </location>
</feature>
<feature type="zinc finger region" description="C3H1-type" evidence="5">
    <location>
        <begin position="122"/>
        <end position="149"/>
    </location>
</feature>
<dbReference type="InterPro" id="IPR000571">
    <property type="entry name" value="Znf_CCCH"/>
</dbReference>
<dbReference type="PANTHER" id="PTHR12547:SF18">
    <property type="entry name" value="PROTEIN TIS11"/>
    <property type="match status" value="1"/>
</dbReference>
<accession>A0A2A9MCW4</accession>
<dbReference type="STRING" id="94643.A0A2A9MCW4"/>
<evidence type="ECO:0000313" key="9">
    <source>
        <dbReference type="Proteomes" id="UP000224006"/>
    </source>
</evidence>
<comment type="caution">
    <text evidence="8">The sequence shown here is derived from an EMBL/GenBank/DDBJ whole genome shotgun (WGS) entry which is preliminary data.</text>
</comment>
<keyword evidence="2" id="KW-0677">Repeat</keyword>
<dbReference type="InterPro" id="IPR036855">
    <property type="entry name" value="Znf_CCCH_sf"/>
</dbReference>
<dbReference type="EMBL" id="NWUJ01000008">
    <property type="protein sequence ID" value="PFH33513.1"/>
    <property type="molecule type" value="Genomic_DNA"/>
</dbReference>
<feature type="compositionally biased region" description="Basic and acidic residues" evidence="6">
    <location>
        <begin position="238"/>
        <end position="252"/>
    </location>
</feature>
<feature type="domain" description="C3H1-type" evidence="7">
    <location>
        <begin position="159"/>
        <end position="189"/>
    </location>
</feature>
<dbReference type="InterPro" id="IPR045877">
    <property type="entry name" value="ZFP36-like"/>
</dbReference>
<feature type="region of interest" description="Disordered" evidence="6">
    <location>
        <begin position="215"/>
        <end position="291"/>
    </location>
</feature>
<dbReference type="Gene3D" id="4.10.1000.10">
    <property type="entry name" value="Zinc finger, CCCH-type"/>
    <property type="match status" value="1"/>
</dbReference>
<dbReference type="RefSeq" id="XP_029217522.1">
    <property type="nucleotide sequence ID" value="XM_029366091.1"/>
</dbReference>
<feature type="zinc finger region" description="C3H1-type" evidence="5">
    <location>
        <begin position="87"/>
        <end position="114"/>
    </location>
</feature>
<name>A0A2A9MCW4_BESBE</name>
<keyword evidence="1 5" id="KW-0479">Metal-binding</keyword>
<evidence type="ECO:0000256" key="5">
    <source>
        <dbReference type="PROSITE-ProRule" id="PRU00723"/>
    </source>
</evidence>
<feature type="domain" description="C3H1-type" evidence="7">
    <location>
        <begin position="87"/>
        <end position="114"/>
    </location>
</feature>
<dbReference type="Proteomes" id="UP000224006">
    <property type="component" value="Chromosome VII"/>
</dbReference>
<evidence type="ECO:0000313" key="8">
    <source>
        <dbReference type="EMBL" id="PFH33513.1"/>
    </source>
</evidence>
<dbReference type="SUPFAM" id="SSF90229">
    <property type="entry name" value="CCCH zinc finger"/>
    <property type="match status" value="2"/>
</dbReference>
<evidence type="ECO:0000256" key="4">
    <source>
        <dbReference type="ARBA" id="ARBA00022833"/>
    </source>
</evidence>
<organism evidence="8 9">
    <name type="scientific">Besnoitia besnoiti</name>
    <name type="common">Apicomplexan protozoan</name>
    <dbReference type="NCBI Taxonomy" id="94643"/>
    <lineage>
        <taxon>Eukaryota</taxon>
        <taxon>Sar</taxon>
        <taxon>Alveolata</taxon>
        <taxon>Apicomplexa</taxon>
        <taxon>Conoidasida</taxon>
        <taxon>Coccidia</taxon>
        <taxon>Eucoccidiorida</taxon>
        <taxon>Eimeriorina</taxon>
        <taxon>Sarcocystidae</taxon>
        <taxon>Besnoitia</taxon>
    </lineage>
</organism>
<gene>
    <name evidence="8" type="ORF">BESB_077300</name>
</gene>
<dbReference type="VEuPathDB" id="ToxoDB:BESB_077300"/>
<dbReference type="OrthoDB" id="410307at2759"/>
<dbReference type="KEGG" id="bbes:BESB_077300"/>